<comment type="similarity">
    <text evidence="8">Belongs to the glycosyl hydrolase 1 family. Klotho subfamily.</text>
</comment>
<evidence type="ECO:0000256" key="6">
    <source>
        <dbReference type="ARBA" id="ARBA00023136"/>
    </source>
</evidence>
<dbReference type="AlphaFoldDB" id="A0A8D2J2F5"/>
<dbReference type="Proteomes" id="UP000694545">
    <property type="component" value="Unplaced"/>
</dbReference>
<dbReference type="GO" id="GO:0005886">
    <property type="term" value="C:plasma membrane"/>
    <property type="evidence" value="ECO:0007669"/>
    <property type="project" value="UniProtKB-SubCell"/>
</dbReference>
<dbReference type="FunFam" id="3.20.20.80:FF:000042">
    <property type="entry name" value="Klotho"/>
    <property type="match status" value="1"/>
</dbReference>
<evidence type="ECO:0000313" key="12">
    <source>
        <dbReference type="Proteomes" id="UP000694545"/>
    </source>
</evidence>
<dbReference type="RefSeq" id="XP_044297722.1">
    <property type="nucleotide sequence ID" value="XM_044441787.1"/>
</dbReference>
<keyword evidence="6 9" id="KW-0472">Membrane</keyword>
<dbReference type="Pfam" id="PF00232">
    <property type="entry name" value="Glyco_hydro_1"/>
    <property type="match status" value="3"/>
</dbReference>
<dbReference type="GO" id="GO:0005975">
    <property type="term" value="P:carbohydrate metabolic process"/>
    <property type="evidence" value="ECO:0007669"/>
    <property type="project" value="InterPro"/>
</dbReference>
<reference evidence="11" key="1">
    <citation type="submission" date="2025-08" db="UniProtKB">
        <authorList>
            <consortium name="Ensembl"/>
        </authorList>
    </citation>
    <scope>IDENTIFICATION</scope>
</reference>
<keyword evidence="10" id="KW-0732">Signal</keyword>
<organism evidence="11 12">
    <name type="scientific">Varanus komodoensis</name>
    <name type="common">Komodo dragon</name>
    <dbReference type="NCBI Taxonomy" id="61221"/>
    <lineage>
        <taxon>Eukaryota</taxon>
        <taxon>Metazoa</taxon>
        <taxon>Chordata</taxon>
        <taxon>Craniata</taxon>
        <taxon>Vertebrata</taxon>
        <taxon>Euteleostomi</taxon>
        <taxon>Lepidosauria</taxon>
        <taxon>Squamata</taxon>
        <taxon>Bifurcata</taxon>
        <taxon>Unidentata</taxon>
        <taxon>Episquamata</taxon>
        <taxon>Toxicofera</taxon>
        <taxon>Anguimorpha</taxon>
        <taxon>Paleoanguimorpha</taxon>
        <taxon>Varanoidea</taxon>
        <taxon>Varanidae</taxon>
        <taxon>Varanus</taxon>
    </lineage>
</organism>
<evidence type="ECO:0000256" key="3">
    <source>
        <dbReference type="ARBA" id="ARBA00022692"/>
    </source>
</evidence>
<dbReference type="PANTHER" id="PTHR10353:SF10">
    <property type="entry name" value="KLOTHO"/>
    <property type="match status" value="1"/>
</dbReference>
<dbReference type="InterPro" id="IPR017853">
    <property type="entry name" value="GH"/>
</dbReference>
<comment type="subcellular location">
    <subcellularLocation>
        <location evidence="1">Cell membrane</location>
        <topology evidence="1">Single-pass membrane protein</topology>
    </subcellularLocation>
</comment>
<dbReference type="Ensembl" id="ENSVKKT00000008514.1">
    <property type="protein sequence ID" value="ENSVKKP00000008298.1"/>
    <property type="gene ID" value="ENSVKKG00000005909.1"/>
</dbReference>
<dbReference type="GO" id="GO:0008543">
    <property type="term" value="P:fibroblast growth factor receptor signaling pathway"/>
    <property type="evidence" value="ECO:0007669"/>
    <property type="project" value="TreeGrafter"/>
</dbReference>
<dbReference type="CTD" id="9365"/>
<dbReference type="KEGG" id="vko:123029164"/>
<dbReference type="GeneID" id="123029164"/>
<dbReference type="OMA" id="RKPHCVD"/>
<evidence type="ECO:0000256" key="8">
    <source>
        <dbReference type="ARBA" id="ARBA00060858"/>
    </source>
</evidence>
<dbReference type="SUPFAM" id="SSF51445">
    <property type="entry name" value="(Trans)glycosidases"/>
    <property type="match status" value="2"/>
</dbReference>
<dbReference type="PROSITE" id="PS00653">
    <property type="entry name" value="GLYCOSYL_HYDROL_F1_2"/>
    <property type="match status" value="1"/>
</dbReference>
<feature type="transmembrane region" description="Helical" evidence="9">
    <location>
        <begin position="968"/>
        <end position="991"/>
    </location>
</feature>
<dbReference type="PANTHER" id="PTHR10353">
    <property type="entry name" value="GLYCOSYL HYDROLASE"/>
    <property type="match status" value="1"/>
</dbReference>
<evidence type="ECO:0000256" key="5">
    <source>
        <dbReference type="ARBA" id="ARBA00022989"/>
    </source>
</evidence>
<dbReference type="InterPro" id="IPR033132">
    <property type="entry name" value="GH_1_N_CS"/>
</dbReference>
<evidence type="ECO:0000256" key="10">
    <source>
        <dbReference type="SAM" id="SignalP"/>
    </source>
</evidence>
<evidence type="ECO:0000256" key="9">
    <source>
        <dbReference type="SAM" id="Phobius"/>
    </source>
</evidence>
<feature type="signal peptide" evidence="10">
    <location>
        <begin position="1"/>
        <end position="24"/>
    </location>
</feature>
<evidence type="ECO:0000256" key="4">
    <source>
        <dbReference type="ARBA" id="ARBA00022737"/>
    </source>
</evidence>
<reference evidence="11" key="2">
    <citation type="submission" date="2025-09" db="UniProtKB">
        <authorList>
            <consortium name="Ensembl"/>
        </authorList>
    </citation>
    <scope>IDENTIFICATION</scope>
</reference>
<keyword evidence="12" id="KW-1185">Reference proteome</keyword>
<dbReference type="FunFam" id="3.20.20.80:FF:000062">
    <property type="entry name" value="Klotho"/>
    <property type="match status" value="1"/>
</dbReference>
<keyword evidence="5 9" id="KW-1133">Transmembrane helix</keyword>
<protein>
    <submittedName>
        <fullName evidence="11">Klotho</fullName>
    </submittedName>
</protein>
<accession>A0A8D2J2F5</accession>
<dbReference type="PRINTS" id="PR00131">
    <property type="entry name" value="GLHYDRLASE1"/>
</dbReference>
<feature type="chain" id="PRO_5034848687" evidence="10">
    <location>
        <begin position="25"/>
        <end position="1019"/>
    </location>
</feature>
<sequence>MPPVAAPRLPLLFALALSCRPLSGEPGQGAATWSRFASLPFPEDDHFLYDTFPEGFSWGAGSAAYQVEGAWSQDGKGPSVWDAFTHRRRGAAPLQRLSAAAPPSGDVASDSYRNAGRDLEALGRLGVSHYRFSLAWPRLLPNGTLPASPAGLLYYSRLLSGLRQRGVEPVVTLFHWDLPQRLQDAYGGWQNPALVDLFRDYAELCFTHFGDRVRYWLTIDSPYLVAWHGYATGKLAPGLRSGREAGYRAAHHLLKAHAKVWHLYNDHFRPIQGGKVSIALSSHWIRPLRMTESDIKECQKSLDFVLGWFAKPIFIDGDYPQSMKTYLSAGLPEFTEAEKKFIKGTADFFALSFGATLSFHLVDSDMIFQQQESLSLRPLLYWINSEYNKPEIFIVENSWFVSGSTKLDDFKYMNYLKDFIMDTLKAIRYDGVTVIGYTAWSLMDGFEWLRGYNVRRGLFYVDFQSQAKKLMLKSSGVFYQKLIQDNGFPPVPENQPIEGYFPCDFAWGITENFLQVDTTRSQFLDPNVYIWDIHQTKKLIKIDGGSVPSHRPNCVDFAAIRLQISLLQEMHVTHFHFSLMWASILPLGNESYVNHTLLSYYQCFVSELILVNITPVIALWQPVPENQGLPLPLAKNGGWENRKIVEAFVEYARFCFKKLGQHVKFWITMNEPIVKNLTFKAAHNLLKAHAKAWHLYDKKFRKTQKGKISIAFSANWFEPACPSSKKDASAAKRVLEFDIGWLADPIFGTGDYPEAMRQWLHQKNSQGAPDFHLPYFSEEEKNLIYGSFDFFALSHYATFLVDSENETPTKYDYHLEVQMLNDITWVKSANKNPVVPWGLRKLLNWIKNKYGNIPIYIIASGIDDDQDVAQDKLRIYYIENYINEALKAYTLDNVNLRGYFIYSFSDRGDSRSYGLYRYVINQYEPKPSLMHYRQIIDNNTFRGLETASPHCPTELTLCPECDFFQPRISLLAFIAFILFAFIVTVILITHYSKKIDRRHKHGFPLACCPSPALAVGAWK</sequence>
<dbReference type="InterPro" id="IPR001360">
    <property type="entry name" value="Glyco_hydro_1"/>
</dbReference>
<evidence type="ECO:0000256" key="2">
    <source>
        <dbReference type="ARBA" id="ARBA00022475"/>
    </source>
</evidence>
<dbReference type="GO" id="GO:0017134">
    <property type="term" value="F:fibroblast growth factor binding"/>
    <property type="evidence" value="ECO:0007669"/>
    <property type="project" value="TreeGrafter"/>
</dbReference>
<keyword evidence="2" id="KW-1003">Cell membrane</keyword>
<gene>
    <name evidence="11" type="primary">KL</name>
</gene>
<evidence type="ECO:0000256" key="1">
    <source>
        <dbReference type="ARBA" id="ARBA00004162"/>
    </source>
</evidence>
<name>A0A8D2J2F5_VARKO</name>
<dbReference type="OrthoDB" id="65569at2759"/>
<dbReference type="GO" id="GO:0005104">
    <property type="term" value="F:fibroblast growth factor receptor binding"/>
    <property type="evidence" value="ECO:0007669"/>
    <property type="project" value="TreeGrafter"/>
</dbReference>
<proteinExistence type="inferred from homology"/>
<dbReference type="GO" id="GO:0004553">
    <property type="term" value="F:hydrolase activity, hydrolyzing O-glycosyl compounds"/>
    <property type="evidence" value="ECO:0007669"/>
    <property type="project" value="InterPro"/>
</dbReference>
<keyword evidence="3 9" id="KW-0812">Transmembrane</keyword>
<dbReference type="Gene3D" id="3.20.20.80">
    <property type="entry name" value="Glycosidases"/>
    <property type="match status" value="2"/>
</dbReference>
<evidence type="ECO:0000313" key="11">
    <source>
        <dbReference type="Ensembl" id="ENSVKKP00000008298.1"/>
    </source>
</evidence>
<evidence type="ECO:0000256" key="7">
    <source>
        <dbReference type="ARBA" id="ARBA00023180"/>
    </source>
</evidence>
<keyword evidence="4" id="KW-0677">Repeat</keyword>
<keyword evidence="7" id="KW-0325">Glycoprotein</keyword>